<dbReference type="OrthoDB" id="202242at2157"/>
<dbReference type="AlphaFoldDB" id="A0A1N7EYN3"/>
<dbReference type="EMBL" id="FTNR01000005">
    <property type="protein sequence ID" value="SIR93025.1"/>
    <property type="molecule type" value="Genomic_DNA"/>
</dbReference>
<feature type="region of interest" description="Disordered" evidence="1">
    <location>
        <begin position="88"/>
        <end position="119"/>
    </location>
</feature>
<evidence type="ECO:0000256" key="1">
    <source>
        <dbReference type="SAM" id="MobiDB-lite"/>
    </source>
</evidence>
<protein>
    <submittedName>
        <fullName evidence="2">Uncharacterized protein</fullName>
    </submittedName>
</protein>
<proteinExistence type="predicted"/>
<dbReference type="RefSeq" id="WP_076608858.1">
    <property type="nucleotide sequence ID" value="NZ_FTNR01000005.1"/>
</dbReference>
<name>A0A1N7EYN3_9EURY</name>
<gene>
    <name evidence="2" type="ORF">SAMN05421752_105170</name>
</gene>
<sequence>MPLGQLLRGDSSKNSKLYLAIGGLSLVKAIAIRKDRERFRRELLDAGLFIGVGLALRQYSQLKAEKQAELEQQMPDWAVNIATSEPAKQRVRTMAQQRLRSQPEPEPTLRERARAMLSM</sequence>
<dbReference type="Proteomes" id="UP000185936">
    <property type="component" value="Unassembled WGS sequence"/>
</dbReference>
<dbReference type="STRING" id="308853.SAMN05421752_105170"/>
<accession>A0A1N7EYN3</accession>
<feature type="compositionally biased region" description="Basic and acidic residues" evidence="1">
    <location>
        <begin position="101"/>
        <end position="119"/>
    </location>
</feature>
<evidence type="ECO:0000313" key="2">
    <source>
        <dbReference type="EMBL" id="SIR93025.1"/>
    </source>
</evidence>
<organism evidence="2 3">
    <name type="scientific">Natronorubrum thiooxidans</name>
    <dbReference type="NCBI Taxonomy" id="308853"/>
    <lineage>
        <taxon>Archaea</taxon>
        <taxon>Methanobacteriati</taxon>
        <taxon>Methanobacteriota</taxon>
        <taxon>Stenosarchaea group</taxon>
        <taxon>Halobacteria</taxon>
        <taxon>Halobacteriales</taxon>
        <taxon>Natrialbaceae</taxon>
        <taxon>Natronorubrum</taxon>
    </lineage>
</organism>
<keyword evidence="3" id="KW-1185">Reference proteome</keyword>
<reference evidence="3" key="1">
    <citation type="submission" date="2017-01" db="EMBL/GenBank/DDBJ databases">
        <authorList>
            <person name="Varghese N."/>
            <person name="Submissions S."/>
        </authorList>
    </citation>
    <scope>NUCLEOTIDE SEQUENCE [LARGE SCALE GENOMIC DNA]</scope>
    <source>
        <strain evidence="3">type strain: HArc-</strain>
    </source>
</reference>
<evidence type="ECO:0000313" key="3">
    <source>
        <dbReference type="Proteomes" id="UP000185936"/>
    </source>
</evidence>